<evidence type="ECO:0000313" key="2">
    <source>
        <dbReference type="Proteomes" id="UP000597656"/>
    </source>
</evidence>
<dbReference type="EMBL" id="BMNC01000029">
    <property type="protein sequence ID" value="GGN28883.1"/>
    <property type="molecule type" value="Genomic_DNA"/>
</dbReference>
<comment type="caution">
    <text evidence="1">The sequence shown here is derived from an EMBL/GenBank/DDBJ whole genome shotgun (WGS) entry which is preliminary data.</text>
</comment>
<dbReference type="RefSeq" id="WP_189160565.1">
    <property type="nucleotide sequence ID" value="NZ_BMNC01000029.1"/>
</dbReference>
<organism evidence="1 2">
    <name type="scientific">Lentzea pudingi</name>
    <dbReference type="NCBI Taxonomy" id="1789439"/>
    <lineage>
        <taxon>Bacteria</taxon>
        <taxon>Bacillati</taxon>
        <taxon>Actinomycetota</taxon>
        <taxon>Actinomycetes</taxon>
        <taxon>Pseudonocardiales</taxon>
        <taxon>Pseudonocardiaceae</taxon>
        <taxon>Lentzea</taxon>
    </lineage>
</organism>
<name>A0ABQ2IT95_9PSEU</name>
<accession>A0ABQ2IT95</accession>
<evidence type="ECO:0000313" key="1">
    <source>
        <dbReference type="EMBL" id="GGN28883.1"/>
    </source>
</evidence>
<keyword evidence="2" id="KW-1185">Reference proteome</keyword>
<proteinExistence type="predicted"/>
<reference evidence="2" key="1">
    <citation type="journal article" date="2019" name="Int. J. Syst. Evol. Microbiol.">
        <title>The Global Catalogue of Microorganisms (GCM) 10K type strain sequencing project: providing services to taxonomists for standard genome sequencing and annotation.</title>
        <authorList>
            <consortium name="The Broad Institute Genomics Platform"/>
            <consortium name="The Broad Institute Genome Sequencing Center for Infectious Disease"/>
            <person name="Wu L."/>
            <person name="Ma J."/>
        </authorList>
    </citation>
    <scope>NUCLEOTIDE SEQUENCE [LARGE SCALE GENOMIC DNA]</scope>
    <source>
        <strain evidence="2">CGMCC 4.7319</strain>
    </source>
</reference>
<protein>
    <submittedName>
        <fullName evidence="1">Uncharacterized protein</fullName>
    </submittedName>
</protein>
<dbReference type="Proteomes" id="UP000597656">
    <property type="component" value="Unassembled WGS sequence"/>
</dbReference>
<gene>
    <name evidence="1" type="ORF">GCM10011609_85470</name>
</gene>
<sequence>MAWLEMVTEVRGGFTSTRAVVRGKIGELPRRLCGDRGSPGASHIKVCGLELADDARSINLDEARKQANKNKPVLGADAAAGGVLVVVGGLVGDEAAVALRSARASAGAERWSSGRVLSKRVRQPARRGMRG</sequence>